<evidence type="ECO:0000259" key="9">
    <source>
        <dbReference type="PROSITE" id="PS50109"/>
    </source>
</evidence>
<evidence type="ECO:0000313" key="11">
    <source>
        <dbReference type="Proteomes" id="UP000623967"/>
    </source>
</evidence>
<dbReference type="Proteomes" id="UP000623967">
    <property type="component" value="Unassembled WGS sequence"/>
</dbReference>
<dbReference type="PROSITE" id="PS50109">
    <property type="entry name" value="HIS_KIN"/>
    <property type="match status" value="1"/>
</dbReference>
<gene>
    <name evidence="10" type="ORF">JK635_21705</name>
</gene>
<dbReference type="EC" id="2.7.13.3" evidence="2"/>
<dbReference type="Pfam" id="PF12282">
    <property type="entry name" value="GAF_PdtaS"/>
    <property type="match status" value="1"/>
</dbReference>
<dbReference type="PANTHER" id="PTHR41523:SF8">
    <property type="entry name" value="ETHYLENE RESPONSE SENSOR PROTEIN"/>
    <property type="match status" value="1"/>
</dbReference>
<feature type="domain" description="Histidine kinase" evidence="9">
    <location>
        <begin position="274"/>
        <end position="466"/>
    </location>
</feature>
<comment type="caution">
    <text evidence="10">The sequence shown here is derived from an EMBL/GenBank/DDBJ whole genome shotgun (WGS) entry which is preliminary data.</text>
</comment>
<evidence type="ECO:0000256" key="6">
    <source>
        <dbReference type="ARBA" id="ARBA00022777"/>
    </source>
</evidence>
<dbReference type="InterPro" id="IPR011495">
    <property type="entry name" value="Sig_transdc_His_kin_sub2_dim/P"/>
</dbReference>
<dbReference type="SUPFAM" id="SSF55874">
    <property type="entry name" value="ATPase domain of HSP90 chaperone/DNA topoisomerase II/histidine kinase"/>
    <property type="match status" value="1"/>
</dbReference>
<proteinExistence type="predicted"/>
<evidence type="ECO:0000256" key="8">
    <source>
        <dbReference type="ARBA" id="ARBA00023012"/>
    </source>
</evidence>
<protein>
    <recommendedName>
        <fullName evidence="2">histidine kinase</fullName>
        <ecNumber evidence="2">2.7.13.3</ecNumber>
    </recommendedName>
</protein>
<dbReference type="InterPro" id="IPR036890">
    <property type="entry name" value="HATPase_C_sf"/>
</dbReference>
<keyword evidence="11" id="KW-1185">Reference proteome</keyword>
<sequence length="467" mass="53714">MSDKKRILELCQQYTNLTNDDIEKILKMADVVDIMVDFLECDIFIDVPTTRKDESIVVYHCKPKGKSMYWDTPVGEMAKRENEPGVWHVMSTGEHTSNIKAQTQENRYVTQDIYPICNEQKVIGTLIMEKDISDDIEKNFKLNDQRQELLPSTLLSIKSLNDYLDDAILIFDKDGFLQFKNVKAEILYKSLGFMDEIEGKHYDDLTINEITFEQLLVDEGLNFNHEVKIGDYYFLMKKVVVPNSEEKIAVVLRDITQIKDKDAELTLKAVAIREIHHRIKNNLQTIASLLRMQSRRSNNAEAKRLLKDSMNRILSIAATHELLSKQLSDAINLNQVIQFVLNNLHQSYSDNNKISLHYVSNEDFMINSDHATVIALIINELVQNCYDHAFGENNEGTIQVKVHKENSKINISVIDDGAGFDFSNEVKNSLGFSIVQSYVKDKLKGTLQFNRLEKGTDISFQFELQNE</sequence>
<keyword evidence="8" id="KW-0902">Two-component regulatory system</keyword>
<dbReference type="Gene3D" id="3.30.450.20">
    <property type="entry name" value="PAS domain"/>
    <property type="match status" value="1"/>
</dbReference>
<dbReference type="InterPro" id="IPR003594">
    <property type="entry name" value="HATPase_dom"/>
</dbReference>
<evidence type="ECO:0000256" key="7">
    <source>
        <dbReference type="ARBA" id="ARBA00022840"/>
    </source>
</evidence>
<dbReference type="PANTHER" id="PTHR41523">
    <property type="entry name" value="TWO-COMPONENT SYSTEM SENSOR PROTEIN"/>
    <property type="match status" value="1"/>
</dbReference>
<dbReference type="Gene3D" id="3.30.565.10">
    <property type="entry name" value="Histidine kinase-like ATPase, C-terminal domain"/>
    <property type="match status" value="1"/>
</dbReference>
<keyword evidence="5" id="KW-0547">Nucleotide-binding</keyword>
<keyword evidence="6 10" id="KW-0418">Kinase</keyword>
<keyword evidence="7" id="KW-0067">ATP-binding</keyword>
<dbReference type="RefSeq" id="WP_202656020.1">
    <property type="nucleotide sequence ID" value="NZ_JAESWB010000365.1"/>
</dbReference>
<dbReference type="GO" id="GO:0016301">
    <property type="term" value="F:kinase activity"/>
    <property type="evidence" value="ECO:0007669"/>
    <property type="project" value="UniProtKB-KW"/>
</dbReference>
<evidence type="ECO:0000256" key="1">
    <source>
        <dbReference type="ARBA" id="ARBA00000085"/>
    </source>
</evidence>
<evidence type="ECO:0000256" key="2">
    <source>
        <dbReference type="ARBA" id="ARBA00012438"/>
    </source>
</evidence>
<dbReference type="Pfam" id="PF07568">
    <property type="entry name" value="HisKA_2"/>
    <property type="match status" value="1"/>
</dbReference>
<evidence type="ECO:0000256" key="3">
    <source>
        <dbReference type="ARBA" id="ARBA00022553"/>
    </source>
</evidence>
<evidence type="ECO:0000256" key="4">
    <source>
        <dbReference type="ARBA" id="ARBA00022679"/>
    </source>
</evidence>
<evidence type="ECO:0000256" key="5">
    <source>
        <dbReference type="ARBA" id="ARBA00022741"/>
    </source>
</evidence>
<dbReference type="InterPro" id="IPR038424">
    <property type="entry name" value="H_kinase_PdtaS_GAF_sf"/>
</dbReference>
<dbReference type="Pfam" id="PF02518">
    <property type="entry name" value="HATPase_c"/>
    <property type="match status" value="1"/>
</dbReference>
<keyword evidence="3" id="KW-0597">Phosphoprotein</keyword>
<dbReference type="EMBL" id="JAESWB010000365">
    <property type="protein sequence ID" value="MBL4954778.1"/>
    <property type="molecule type" value="Genomic_DNA"/>
</dbReference>
<organism evidence="10 11">
    <name type="scientific">Neobacillus paridis</name>
    <dbReference type="NCBI Taxonomy" id="2803862"/>
    <lineage>
        <taxon>Bacteria</taxon>
        <taxon>Bacillati</taxon>
        <taxon>Bacillota</taxon>
        <taxon>Bacilli</taxon>
        <taxon>Bacillales</taxon>
        <taxon>Bacillaceae</taxon>
        <taxon>Neobacillus</taxon>
    </lineage>
</organism>
<dbReference type="InterPro" id="IPR022066">
    <property type="entry name" value="PdtaS_GAF"/>
</dbReference>
<reference evidence="10 11" key="1">
    <citation type="submission" date="2021-01" db="EMBL/GenBank/DDBJ databases">
        <title>Genome public.</title>
        <authorList>
            <person name="Liu C."/>
            <person name="Sun Q."/>
        </authorList>
    </citation>
    <scope>NUCLEOTIDE SEQUENCE [LARGE SCALE GENOMIC DNA]</scope>
    <source>
        <strain evidence="10 11">YIM B02564</strain>
    </source>
</reference>
<dbReference type="InterPro" id="IPR005467">
    <property type="entry name" value="His_kinase_dom"/>
</dbReference>
<evidence type="ECO:0000313" key="10">
    <source>
        <dbReference type="EMBL" id="MBL4954778.1"/>
    </source>
</evidence>
<dbReference type="Gene3D" id="3.30.450.280">
    <property type="entry name" value="GAF domain"/>
    <property type="match status" value="1"/>
</dbReference>
<comment type="catalytic activity">
    <reaction evidence="1">
        <text>ATP + protein L-histidine = ADP + protein N-phospho-L-histidine.</text>
        <dbReference type="EC" id="2.7.13.3"/>
    </reaction>
</comment>
<name>A0ABS1TW43_9BACI</name>
<keyword evidence="4" id="KW-0808">Transferase</keyword>
<dbReference type="SMART" id="SM00387">
    <property type="entry name" value="HATPase_c"/>
    <property type="match status" value="1"/>
</dbReference>
<accession>A0ABS1TW43</accession>